<feature type="domain" description="SWIM-type" evidence="2">
    <location>
        <begin position="56"/>
        <end position="91"/>
    </location>
</feature>
<keyword evidence="4" id="KW-1185">Reference proteome</keyword>
<evidence type="ECO:0000313" key="4">
    <source>
        <dbReference type="Proteomes" id="UP000317155"/>
    </source>
</evidence>
<protein>
    <recommendedName>
        <fullName evidence="2">SWIM-type domain-containing protein</fullName>
    </recommendedName>
</protein>
<proteinExistence type="predicted"/>
<evidence type="ECO:0000313" key="3">
    <source>
        <dbReference type="EMBL" id="TRO78772.1"/>
    </source>
</evidence>
<sequence length="168" mass="19077">MLDLIKNHLAAVKTRPAVTPLVLRKAHALYVNGQCQMLTCARDHFHIAIDDEFKDFDLVVELTADGVVTRCNCRAAEAGCHHAVAGLLELSDFLAREEFPEAGSGQTYTREGMIKRVLDERREKAEQAEYRIDFADNPYGEHELLTEKGRLYKLTQLSQARTKNKYLK</sequence>
<keyword evidence="1" id="KW-0479">Metal-binding</keyword>
<dbReference type="InterPro" id="IPR007527">
    <property type="entry name" value="Znf_SWIM"/>
</dbReference>
<evidence type="ECO:0000256" key="1">
    <source>
        <dbReference type="PROSITE-ProRule" id="PRU00325"/>
    </source>
</evidence>
<name>A0A550J6J7_9BACT</name>
<dbReference type="AlphaFoldDB" id="A0A550J6J7"/>
<dbReference type="Proteomes" id="UP000317155">
    <property type="component" value="Unassembled WGS sequence"/>
</dbReference>
<keyword evidence="1" id="KW-0862">Zinc</keyword>
<organism evidence="3 4">
    <name type="scientific">Trichloromonas acetexigens</name>
    <dbReference type="NCBI Taxonomy" id="38815"/>
    <lineage>
        <taxon>Bacteria</taxon>
        <taxon>Pseudomonadati</taxon>
        <taxon>Thermodesulfobacteriota</taxon>
        <taxon>Desulfuromonadia</taxon>
        <taxon>Desulfuromonadales</taxon>
        <taxon>Trichloromonadaceae</taxon>
        <taxon>Trichloromonas</taxon>
    </lineage>
</organism>
<evidence type="ECO:0000259" key="2">
    <source>
        <dbReference type="PROSITE" id="PS50966"/>
    </source>
</evidence>
<gene>
    <name evidence="3" type="ORF">FL622_14955</name>
</gene>
<dbReference type="PROSITE" id="PS50966">
    <property type="entry name" value="ZF_SWIM"/>
    <property type="match status" value="1"/>
</dbReference>
<comment type="caution">
    <text evidence="3">The sequence shown here is derived from an EMBL/GenBank/DDBJ whole genome shotgun (WGS) entry which is preliminary data.</text>
</comment>
<dbReference type="EMBL" id="VJVV01000014">
    <property type="protein sequence ID" value="TRO78772.1"/>
    <property type="molecule type" value="Genomic_DNA"/>
</dbReference>
<dbReference type="GO" id="GO:0008270">
    <property type="term" value="F:zinc ion binding"/>
    <property type="evidence" value="ECO:0007669"/>
    <property type="project" value="UniProtKB-KW"/>
</dbReference>
<keyword evidence="1" id="KW-0863">Zinc-finger</keyword>
<reference evidence="3 4" key="1">
    <citation type="submission" date="2019-07" db="EMBL/GenBank/DDBJ databases">
        <title>Insights of Desulfuromonas acetexigens electromicrobiology.</title>
        <authorList>
            <person name="Katuri K."/>
            <person name="Sapireddy V."/>
            <person name="Shaw D.R."/>
            <person name="Saikaly P."/>
        </authorList>
    </citation>
    <scope>NUCLEOTIDE SEQUENCE [LARGE SCALE GENOMIC DNA]</scope>
    <source>
        <strain evidence="3 4">2873</strain>
    </source>
</reference>
<dbReference type="RefSeq" id="WP_092054388.1">
    <property type="nucleotide sequence ID" value="NZ_FOJJ01000006.1"/>
</dbReference>
<accession>A0A550J6J7</accession>